<keyword evidence="3 6" id="KW-0812">Transmembrane</keyword>
<dbReference type="Pfam" id="PF07690">
    <property type="entry name" value="MFS_1"/>
    <property type="match status" value="1"/>
</dbReference>
<feature type="transmembrane region" description="Helical" evidence="6">
    <location>
        <begin position="33"/>
        <end position="52"/>
    </location>
</feature>
<sequence length="422" mass="46184">MAEANCDALYRQHRKTYNRIGVTILNEEKQEQLWTKDFILITISNLLLFSTVQMQATTLPAYVKEAYHANDFVASLVITLFNICAILSRMYTGEAIKTKSSKLLAAVGLLIASLAMLGYYFSATIALLIFLRALFGIGFGLGSTTFATLVSNAVPPKRIGEGMGYFGLSVSLALALGPIAGITLLGEFGFATMVFAAIGMVVISLPLLFGTKTQPKPAPSSPDQQIRGMRRYFDRKILLPTVLNTIVAITYGGLMSFLVLYGREANLANVSWYFFCNAIAIVLVRPLSGKLFDRKGHIAVLPLGALFVFIGLMILSFTNNNYLLFTSAAFYGMGYGFLQPAIQAWMVKVVEPEQRGMANAVFLSTIDLGIGIGSLLLGAIVTYSSYSVMYRWSAVFMLLFLVIYFISYVKGKKAAKEQQVAA</sequence>
<keyword evidence="2" id="KW-0813">Transport</keyword>
<dbReference type="InterPro" id="IPR020846">
    <property type="entry name" value="MFS_dom"/>
</dbReference>
<name>A0A3M8CNC6_9BACL</name>
<keyword evidence="4 6" id="KW-1133">Transmembrane helix</keyword>
<dbReference type="Proteomes" id="UP000281915">
    <property type="component" value="Unassembled WGS sequence"/>
</dbReference>
<organism evidence="8 9">
    <name type="scientific">Brevibacillus panacihumi</name>
    <dbReference type="NCBI Taxonomy" id="497735"/>
    <lineage>
        <taxon>Bacteria</taxon>
        <taxon>Bacillati</taxon>
        <taxon>Bacillota</taxon>
        <taxon>Bacilli</taxon>
        <taxon>Bacillales</taxon>
        <taxon>Paenibacillaceae</taxon>
        <taxon>Brevibacillus</taxon>
    </lineage>
</organism>
<comment type="caution">
    <text evidence="8">The sequence shown here is derived from an EMBL/GenBank/DDBJ whole genome shotgun (WGS) entry which is preliminary data.</text>
</comment>
<dbReference type="GO" id="GO:0005886">
    <property type="term" value="C:plasma membrane"/>
    <property type="evidence" value="ECO:0007669"/>
    <property type="project" value="UniProtKB-SubCell"/>
</dbReference>
<feature type="transmembrane region" description="Helical" evidence="6">
    <location>
        <begin position="237"/>
        <end position="261"/>
    </location>
</feature>
<evidence type="ECO:0000256" key="5">
    <source>
        <dbReference type="ARBA" id="ARBA00023136"/>
    </source>
</evidence>
<evidence type="ECO:0000256" key="6">
    <source>
        <dbReference type="SAM" id="Phobius"/>
    </source>
</evidence>
<reference evidence="8 9" key="1">
    <citation type="submission" date="2018-10" db="EMBL/GenBank/DDBJ databases">
        <title>Phylogenomics of Brevibacillus.</title>
        <authorList>
            <person name="Dunlap C."/>
        </authorList>
    </citation>
    <scope>NUCLEOTIDE SEQUENCE [LARGE SCALE GENOMIC DNA]</scope>
    <source>
        <strain evidence="8 9">JCM 15085</strain>
    </source>
</reference>
<dbReference type="InterPro" id="IPR052714">
    <property type="entry name" value="MFS_Exporter"/>
</dbReference>
<proteinExistence type="predicted"/>
<evidence type="ECO:0000259" key="7">
    <source>
        <dbReference type="PROSITE" id="PS50850"/>
    </source>
</evidence>
<feature type="transmembrane region" description="Helical" evidence="6">
    <location>
        <begin position="296"/>
        <end position="315"/>
    </location>
</feature>
<accession>A0A3M8CNC6</accession>
<dbReference type="EMBL" id="RHHT01000032">
    <property type="protein sequence ID" value="RNB77148.1"/>
    <property type="molecule type" value="Genomic_DNA"/>
</dbReference>
<keyword evidence="5 6" id="KW-0472">Membrane</keyword>
<evidence type="ECO:0000256" key="1">
    <source>
        <dbReference type="ARBA" id="ARBA00004651"/>
    </source>
</evidence>
<feature type="transmembrane region" description="Helical" evidence="6">
    <location>
        <begin position="267"/>
        <end position="284"/>
    </location>
</feature>
<evidence type="ECO:0000313" key="9">
    <source>
        <dbReference type="Proteomes" id="UP000281915"/>
    </source>
</evidence>
<evidence type="ECO:0000256" key="3">
    <source>
        <dbReference type="ARBA" id="ARBA00022692"/>
    </source>
</evidence>
<feature type="transmembrane region" description="Helical" evidence="6">
    <location>
        <begin position="127"/>
        <end position="150"/>
    </location>
</feature>
<feature type="transmembrane region" description="Helical" evidence="6">
    <location>
        <begin position="72"/>
        <end position="91"/>
    </location>
</feature>
<comment type="subcellular location">
    <subcellularLocation>
        <location evidence="1">Cell membrane</location>
        <topology evidence="1">Multi-pass membrane protein</topology>
    </subcellularLocation>
</comment>
<dbReference type="InterPro" id="IPR011701">
    <property type="entry name" value="MFS"/>
</dbReference>
<dbReference type="CDD" id="cd17489">
    <property type="entry name" value="MFS_YfcJ_like"/>
    <property type="match status" value="1"/>
</dbReference>
<evidence type="ECO:0000313" key="8">
    <source>
        <dbReference type="EMBL" id="RNB77148.1"/>
    </source>
</evidence>
<dbReference type="GO" id="GO:0022857">
    <property type="term" value="F:transmembrane transporter activity"/>
    <property type="evidence" value="ECO:0007669"/>
    <property type="project" value="InterPro"/>
</dbReference>
<dbReference type="PROSITE" id="PS50850">
    <property type="entry name" value="MFS"/>
    <property type="match status" value="1"/>
</dbReference>
<evidence type="ECO:0000256" key="4">
    <source>
        <dbReference type="ARBA" id="ARBA00022989"/>
    </source>
</evidence>
<dbReference type="SUPFAM" id="SSF103473">
    <property type="entry name" value="MFS general substrate transporter"/>
    <property type="match status" value="1"/>
</dbReference>
<feature type="transmembrane region" description="Helical" evidence="6">
    <location>
        <begin position="359"/>
        <end position="383"/>
    </location>
</feature>
<dbReference type="Gene3D" id="1.20.1250.20">
    <property type="entry name" value="MFS general substrate transporter like domains"/>
    <property type="match status" value="1"/>
</dbReference>
<dbReference type="InterPro" id="IPR036259">
    <property type="entry name" value="MFS_trans_sf"/>
</dbReference>
<protein>
    <submittedName>
        <fullName evidence="8">MFS transporter</fullName>
    </submittedName>
</protein>
<evidence type="ECO:0000256" key="2">
    <source>
        <dbReference type="ARBA" id="ARBA00022448"/>
    </source>
</evidence>
<dbReference type="PANTHER" id="PTHR23531">
    <property type="entry name" value="QUINOLENE RESISTANCE PROTEIN NORA"/>
    <property type="match status" value="1"/>
</dbReference>
<feature type="transmembrane region" description="Helical" evidence="6">
    <location>
        <begin position="162"/>
        <end position="182"/>
    </location>
</feature>
<dbReference type="AlphaFoldDB" id="A0A3M8CNC6"/>
<feature type="transmembrane region" description="Helical" evidence="6">
    <location>
        <begin position="389"/>
        <end position="409"/>
    </location>
</feature>
<feature type="transmembrane region" description="Helical" evidence="6">
    <location>
        <begin position="188"/>
        <end position="209"/>
    </location>
</feature>
<feature type="transmembrane region" description="Helical" evidence="6">
    <location>
        <begin position="103"/>
        <end position="121"/>
    </location>
</feature>
<dbReference type="PANTHER" id="PTHR23531:SF2">
    <property type="entry name" value="PERMEASE"/>
    <property type="match status" value="1"/>
</dbReference>
<gene>
    <name evidence="8" type="ORF">EDM58_16110</name>
</gene>
<feature type="domain" description="Major facilitator superfamily (MFS) profile" evidence="7">
    <location>
        <begin position="37"/>
        <end position="411"/>
    </location>
</feature>